<evidence type="ECO:0008006" key="4">
    <source>
        <dbReference type="Google" id="ProtNLM"/>
    </source>
</evidence>
<dbReference type="Pfam" id="PF02646">
    <property type="entry name" value="RmuC"/>
    <property type="match status" value="1"/>
</dbReference>
<dbReference type="GO" id="GO:0006310">
    <property type="term" value="P:DNA recombination"/>
    <property type="evidence" value="ECO:0007669"/>
    <property type="project" value="UniProtKB-KW"/>
</dbReference>
<proteinExistence type="predicted"/>
<evidence type="ECO:0000256" key="2">
    <source>
        <dbReference type="ARBA" id="ARBA00023172"/>
    </source>
</evidence>
<dbReference type="AlphaFoldDB" id="A0A383AK24"/>
<accession>A0A383AK24</accession>
<evidence type="ECO:0000313" key="3">
    <source>
        <dbReference type="EMBL" id="SVE07919.1"/>
    </source>
</evidence>
<dbReference type="EMBL" id="UINC01192664">
    <property type="protein sequence ID" value="SVE07919.1"/>
    <property type="molecule type" value="Genomic_DNA"/>
</dbReference>
<dbReference type="PANTHER" id="PTHR30563">
    <property type="entry name" value="DNA RECOMBINATION PROTEIN RMUC"/>
    <property type="match status" value="1"/>
</dbReference>
<feature type="non-terminal residue" evidence="3">
    <location>
        <position position="1"/>
    </location>
</feature>
<keyword evidence="1" id="KW-0175">Coiled coil</keyword>
<reference evidence="3" key="1">
    <citation type="submission" date="2018-05" db="EMBL/GenBank/DDBJ databases">
        <authorList>
            <person name="Lanie J.A."/>
            <person name="Ng W.-L."/>
            <person name="Kazmierczak K.M."/>
            <person name="Andrzejewski T.M."/>
            <person name="Davidsen T.M."/>
            <person name="Wayne K.J."/>
            <person name="Tettelin H."/>
            <person name="Glass J.I."/>
            <person name="Rusch D."/>
            <person name="Podicherti R."/>
            <person name="Tsui H.-C.T."/>
            <person name="Winkler M.E."/>
        </authorList>
    </citation>
    <scope>NUCLEOTIDE SEQUENCE</scope>
</reference>
<protein>
    <recommendedName>
        <fullName evidence="4">DNA recombination protein RmuC</fullName>
    </recommendedName>
</protein>
<feature type="non-terminal residue" evidence="3">
    <location>
        <position position="251"/>
    </location>
</feature>
<evidence type="ECO:0000256" key="1">
    <source>
        <dbReference type="ARBA" id="ARBA00023054"/>
    </source>
</evidence>
<keyword evidence="2" id="KW-0233">DNA recombination</keyword>
<gene>
    <name evidence="3" type="ORF">METZ01_LOCUS460773</name>
</gene>
<name>A0A383AK24_9ZZZZ</name>
<dbReference type="InterPro" id="IPR003798">
    <property type="entry name" value="DNA_recombination_RmuC"/>
</dbReference>
<sequence length="251" mass="28124">VNAKRVPLDLFNDLFEETGTSFQEKFQLMIDQTERSTSLRLEALGRETTLLHGEVSGLKQALRDTSTVGRWGEVQLRRVFELAGMVKHVDFIEQKTFTSGVGMDIRGARPDAVINLPNNRRVFIDAKTPLTAYLNAVDSTDEASKTRFLAEHASAVRRNVNELSKKNYPALQKEQGQHVLDFVLMFLPGDLFLAAAANSDPDLIVDAISKKVLLCTPSTLIAVLQTVEYGWRQEHLSEQLKDIQEEAVILN</sequence>
<organism evidence="3">
    <name type="scientific">marine metagenome</name>
    <dbReference type="NCBI Taxonomy" id="408172"/>
    <lineage>
        <taxon>unclassified sequences</taxon>
        <taxon>metagenomes</taxon>
        <taxon>ecological metagenomes</taxon>
    </lineage>
</organism>
<dbReference type="PANTHER" id="PTHR30563:SF0">
    <property type="entry name" value="DNA RECOMBINATION PROTEIN RMUC"/>
    <property type="match status" value="1"/>
</dbReference>